<dbReference type="Pfam" id="PF00098">
    <property type="entry name" value="zf-CCHC"/>
    <property type="match status" value="1"/>
</dbReference>
<reference evidence="3" key="1">
    <citation type="submission" date="2025-08" db="UniProtKB">
        <authorList>
            <consortium name="Ensembl"/>
        </authorList>
    </citation>
    <scope>IDENTIFICATION</scope>
</reference>
<dbReference type="GO" id="GO:0008270">
    <property type="term" value="F:zinc ion binding"/>
    <property type="evidence" value="ECO:0007669"/>
    <property type="project" value="UniProtKB-KW"/>
</dbReference>
<sequence>YCHSSCSRYTPSKATDNANEDCRRVIAVLHSANPSFVEMIDACSKVGTATHQMETLAKTVAVAVRGDRPCYGCGQTGHFKKNCSRKEHVNNMPTANIFCARCKKTGHYSKDCRSKFNAQGQLLILCYNQGNGWRSMRGGRADRKFVQCRCGSSHPTRRELKEHVQS</sequence>
<dbReference type="InterPro" id="IPR036875">
    <property type="entry name" value="Znf_CCHC_sf"/>
</dbReference>
<dbReference type="SUPFAM" id="SSF47353">
    <property type="entry name" value="Retrovirus capsid dimerization domain-like"/>
    <property type="match status" value="1"/>
</dbReference>
<dbReference type="GO" id="GO:0003676">
    <property type="term" value="F:nucleic acid binding"/>
    <property type="evidence" value="ECO:0007669"/>
    <property type="project" value="InterPro"/>
</dbReference>
<reference evidence="3" key="2">
    <citation type="submission" date="2025-09" db="UniProtKB">
        <authorList>
            <consortium name="Ensembl"/>
        </authorList>
    </citation>
    <scope>IDENTIFICATION</scope>
</reference>
<dbReference type="PANTHER" id="PTHR40389">
    <property type="entry name" value="ENDOGENOUS RETROVIRUS GROUP K MEMBER 24 GAG POLYPROTEIN-RELATED"/>
    <property type="match status" value="1"/>
</dbReference>
<evidence type="ECO:0000259" key="2">
    <source>
        <dbReference type="PROSITE" id="PS50158"/>
    </source>
</evidence>
<dbReference type="Gene3D" id="4.10.60.10">
    <property type="entry name" value="Zinc finger, CCHC-type"/>
    <property type="match status" value="1"/>
</dbReference>
<feature type="domain" description="CCHC-type" evidence="2">
    <location>
        <begin position="99"/>
        <end position="114"/>
    </location>
</feature>
<evidence type="ECO:0000256" key="1">
    <source>
        <dbReference type="PROSITE-ProRule" id="PRU00047"/>
    </source>
</evidence>
<dbReference type="AlphaFoldDB" id="A0A8C8E6V1"/>
<dbReference type="PANTHER" id="PTHR40389:SF3">
    <property type="entry name" value="IGE-BINDING PROTEIN"/>
    <property type="match status" value="1"/>
</dbReference>
<name>A0A8C8E6V1_9STRI</name>
<dbReference type="InterPro" id="IPR050195">
    <property type="entry name" value="Primate_lentivir_Gag_pol-like"/>
</dbReference>
<accession>A0A8C8E6V1</accession>
<dbReference type="Ensembl" id="ENSOSUT00000004457.1">
    <property type="protein sequence ID" value="ENSOSUP00000004318.1"/>
    <property type="gene ID" value="ENSOSUG00000003154.1"/>
</dbReference>
<dbReference type="Pfam" id="PF14787">
    <property type="entry name" value="zf-CCHC_5"/>
    <property type="match status" value="1"/>
</dbReference>
<evidence type="ECO:0000313" key="3">
    <source>
        <dbReference type="Ensembl" id="ENSOSUP00000004318.1"/>
    </source>
</evidence>
<keyword evidence="1" id="KW-0862">Zinc</keyword>
<feature type="domain" description="CCHC-type" evidence="2">
    <location>
        <begin position="70"/>
        <end position="83"/>
    </location>
</feature>
<dbReference type="SMART" id="SM00343">
    <property type="entry name" value="ZnF_C2HC"/>
    <property type="match status" value="2"/>
</dbReference>
<protein>
    <recommendedName>
        <fullName evidence="2">CCHC-type domain-containing protein</fullName>
    </recommendedName>
</protein>
<evidence type="ECO:0000313" key="4">
    <source>
        <dbReference type="Proteomes" id="UP000694552"/>
    </source>
</evidence>
<keyword evidence="1" id="KW-0863">Zinc-finger</keyword>
<organism evidence="3 4">
    <name type="scientific">Otus sunia</name>
    <name type="common">Oriental scops-owl</name>
    <dbReference type="NCBI Taxonomy" id="257818"/>
    <lineage>
        <taxon>Eukaryota</taxon>
        <taxon>Metazoa</taxon>
        <taxon>Chordata</taxon>
        <taxon>Craniata</taxon>
        <taxon>Vertebrata</taxon>
        <taxon>Euteleostomi</taxon>
        <taxon>Archelosauria</taxon>
        <taxon>Archosauria</taxon>
        <taxon>Dinosauria</taxon>
        <taxon>Saurischia</taxon>
        <taxon>Theropoda</taxon>
        <taxon>Coelurosauria</taxon>
        <taxon>Aves</taxon>
        <taxon>Neognathae</taxon>
        <taxon>Neoaves</taxon>
        <taxon>Telluraves</taxon>
        <taxon>Strigiformes</taxon>
        <taxon>Strigidae</taxon>
        <taxon>Otus</taxon>
    </lineage>
</organism>
<dbReference type="Gene3D" id="1.10.1200.30">
    <property type="match status" value="1"/>
</dbReference>
<dbReference type="InterPro" id="IPR008916">
    <property type="entry name" value="Retrov_capsid_C"/>
</dbReference>
<dbReference type="InterPro" id="IPR001878">
    <property type="entry name" value="Znf_CCHC"/>
</dbReference>
<dbReference type="PROSITE" id="PS50158">
    <property type="entry name" value="ZF_CCHC"/>
    <property type="match status" value="2"/>
</dbReference>
<proteinExistence type="predicted"/>
<keyword evidence="4" id="KW-1185">Reference proteome</keyword>
<dbReference type="Proteomes" id="UP000694552">
    <property type="component" value="Unplaced"/>
</dbReference>
<keyword evidence="1" id="KW-0479">Metal-binding</keyword>
<dbReference type="SUPFAM" id="SSF57756">
    <property type="entry name" value="Retrovirus zinc finger-like domains"/>
    <property type="match status" value="1"/>
</dbReference>